<dbReference type="EMBL" id="CM001219">
    <property type="protein sequence ID" value="AES69452.2"/>
    <property type="molecule type" value="Genomic_DNA"/>
</dbReference>
<reference evidence="2" key="3">
    <citation type="submission" date="2015-04" db="UniProtKB">
        <authorList>
            <consortium name="EnsemblPlants"/>
        </authorList>
    </citation>
    <scope>IDENTIFICATION</scope>
    <source>
        <strain evidence="2">cv. Jemalong A17</strain>
    </source>
</reference>
<reference evidence="1 3" key="2">
    <citation type="journal article" date="2014" name="BMC Genomics">
        <title>An improved genome release (version Mt4.0) for the model legume Medicago truncatula.</title>
        <authorList>
            <person name="Tang H."/>
            <person name="Krishnakumar V."/>
            <person name="Bidwell S."/>
            <person name="Rosen B."/>
            <person name="Chan A."/>
            <person name="Zhou S."/>
            <person name="Gentzbittel L."/>
            <person name="Childs K.L."/>
            <person name="Yandell M."/>
            <person name="Gundlach H."/>
            <person name="Mayer K.F."/>
            <person name="Schwartz D.C."/>
            <person name="Town C.D."/>
        </authorList>
    </citation>
    <scope>GENOME REANNOTATION</scope>
    <source>
        <strain evidence="2 3">cv. Jemalong A17</strain>
    </source>
</reference>
<evidence type="ECO:0000313" key="2">
    <source>
        <dbReference type="EnsemblPlants" id="AES69452"/>
    </source>
</evidence>
<sequence length="60" mass="6966">MMTFFISQCLKLRYFFRSTFLKVSIGYCPSYTWISILQARVNIIEKDGISRIGDGPIINL</sequence>
<dbReference type="EnsemblPlants" id="AES69452">
    <property type="protein sequence ID" value="AES69452"/>
    <property type="gene ID" value="MTR_3g030090"/>
</dbReference>
<accession>A0A0C3VDK8</accession>
<gene>
    <name evidence="1" type="ordered locus">MTR_3g030090</name>
</gene>
<dbReference type="Proteomes" id="UP000002051">
    <property type="component" value="Chromosome 3"/>
</dbReference>
<proteinExistence type="predicted"/>
<reference evidence="1 3" key="1">
    <citation type="journal article" date="2011" name="Nature">
        <title>The Medicago genome provides insight into the evolution of rhizobial symbioses.</title>
        <authorList>
            <person name="Young N.D."/>
            <person name="Debelle F."/>
            <person name="Oldroyd G.E."/>
            <person name="Geurts R."/>
            <person name="Cannon S.B."/>
            <person name="Udvardi M.K."/>
            <person name="Benedito V.A."/>
            <person name="Mayer K.F."/>
            <person name="Gouzy J."/>
            <person name="Schoof H."/>
            <person name="Van de Peer Y."/>
            <person name="Proost S."/>
            <person name="Cook D.R."/>
            <person name="Meyers B.C."/>
            <person name="Spannagl M."/>
            <person name="Cheung F."/>
            <person name="De Mita S."/>
            <person name="Krishnakumar V."/>
            <person name="Gundlach H."/>
            <person name="Zhou S."/>
            <person name="Mudge J."/>
            <person name="Bharti A.K."/>
            <person name="Murray J.D."/>
            <person name="Naoumkina M.A."/>
            <person name="Rosen B."/>
            <person name="Silverstein K.A."/>
            <person name="Tang H."/>
            <person name="Rombauts S."/>
            <person name="Zhao P.X."/>
            <person name="Zhou P."/>
            <person name="Barbe V."/>
            <person name="Bardou P."/>
            <person name="Bechner M."/>
            <person name="Bellec A."/>
            <person name="Berger A."/>
            <person name="Berges H."/>
            <person name="Bidwell S."/>
            <person name="Bisseling T."/>
            <person name="Choisne N."/>
            <person name="Couloux A."/>
            <person name="Denny R."/>
            <person name="Deshpande S."/>
            <person name="Dai X."/>
            <person name="Doyle J.J."/>
            <person name="Dudez A.M."/>
            <person name="Farmer A.D."/>
            <person name="Fouteau S."/>
            <person name="Franken C."/>
            <person name="Gibelin C."/>
            <person name="Gish J."/>
            <person name="Goldstein S."/>
            <person name="Gonzalez A.J."/>
            <person name="Green P.J."/>
            <person name="Hallab A."/>
            <person name="Hartog M."/>
            <person name="Hua A."/>
            <person name="Humphray S.J."/>
            <person name="Jeong D.H."/>
            <person name="Jing Y."/>
            <person name="Jocker A."/>
            <person name="Kenton S.M."/>
            <person name="Kim D.J."/>
            <person name="Klee K."/>
            <person name="Lai H."/>
            <person name="Lang C."/>
            <person name="Lin S."/>
            <person name="Macmil S.L."/>
            <person name="Magdelenat G."/>
            <person name="Matthews L."/>
            <person name="McCorrison J."/>
            <person name="Monaghan E.L."/>
            <person name="Mun J.H."/>
            <person name="Najar F.Z."/>
            <person name="Nicholson C."/>
            <person name="Noirot C."/>
            <person name="O'Bleness M."/>
            <person name="Paule C.R."/>
            <person name="Poulain J."/>
            <person name="Prion F."/>
            <person name="Qin B."/>
            <person name="Qu C."/>
            <person name="Retzel E.F."/>
            <person name="Riddle C."/>
            <person name="Sallet E."/>
            <person name="Samain S."/>
            <person name="Samson N."/>
            <person name="Sanders I."/>
            <person name="Saurat O."/>
            <person name="Scarpelli C."/>
            <person name="Schiex T."/>
            <person name="Segurens B."/>
            <person name="Severin A.J."/>
            <person name="Sherrier D.J."/>
            <person name="Shi R."/>
            <person name="Sims S."/>
            <person name="Singer S.R."/>
            <person name="Sinharoy S."/>
            <person name="Sterck L."/>
            <person name="Viollet A."/>
            <person name="Wang B.B."/>
            <person name="Wang K."/>
            <person name="Wang M."/>
            <person name="Wang X."/>
            <person name="Warfsmann J."/>
            <person name="Weissenbach J."/>
            <person name="White D.D."/>
            <person name="White J.D."/>
            <person name="Wiley G.B."/>
            <person name="Wincker P."/>
            <person name="Xing Y."/>
            <person name="Yang L."/>
            <person name="Yao Z."/>
            <person name="Ying F."/>
            <person name="Zhai J."/>
            <person name="Zhou L."/>
            <person name="Zuber A."/>
            <person name="Denarie J."/>
            <person name="Dixon R.A."/>
            <person name="May G.D."/>
            <person name="Schwartz D.C."/>
            <person name="Rogers J."/>
            <person name="Quetier F."/>
            <person name="Town C.D."/>
            <person name="Roe B.A."/>
        </authorList>
    </citation>
    <scope>NUCLEOTIDE SEQUENCE [LARGE SCALE GENOMIC DNA]</scope>
    <source>
        <strain evidence="1">A17</strain>
        <strain evidence="2 3">cv. Jemalong A17</strain>
    </source>
</reference>
<evidence type="ECO:0000313" key="1">
    <source>
        <dbReference type="EMBL" id="AES69452.2"/>
    </source>
</evidence>
<dbReference type="HOGENOM" id="CLU_2945161_0_0_1"/>
<dbReference type="PaxDb" id="3880-AES69452"/>
<protein>
    <submittedName>
        <fullName evidence="1 2">Uncharacterized protein</fullName>
    </submittedName>
</protein>
<dbReference type="AlphaFoldDB" id="G7IWN9"/>
<accession>G7IWN9</accession>
<name>G7IWN9_MEDTR</name>
<organism evidence="1 3">
    <name type="scientific">Medicago truncatula</name>
    <name type="common">Barrel medic</name>
    <name type="synonym">Medicago tribuloides</name>
    <dbReference type="NCBI Taxonomy" id="3880"/>
    <lineage>
        <taxon>Eukaryota</taxon>
        <taxon>Viridiplantae</taxon>
        <taxon>Streptophyta</taxon>
        <taxon>Embryophyta</taxon>
        <taxon>Tracheophyta</taxon>
        <taxon>Spermatophyta</taxon>
        <taxon>Magnoliopsida</taxon>
        <taxon>eudicotyledons</taxon>
        <taxon>Gunneridae</taxon>
        <taxon>Pentapetalae</taxon>
        <taxon>rosids</taxon>
        <taxon>fabids</taxon>
        <taxon>Fabales</taxon>
        <taxon>Fabaceae</taxon>
        <taxon>Papilionoideae</taxon>
        <taxon>50 kb inversion clade</taxon>
        <taxon>NPAAA clade</taxon>
        <taxon>Hologalegina</taxon>
        <taxon>IRL clade</taxon>
        <taxon>Trifolieae</taxon>
        <taxon>Medicago</taxon>
    </lineage>
</organism>
<evidence type="ECO:0000313" key="3">
    <source>
        <dbReference type="Proteomes" id="UP000002051"/>
    </source>
</evidence>
<keyword evidence="3" id="KW-1185">Reference proteome</keyword>